<evidence type="ECO:0000256" key="1">
    <source>
        <dbReference type="SAM" id="MobiDB-lite"/>
    </source>
</evidence>
<dbReference type="EMBL" id="WIGO01000899">
    <property type="protein sequence ID" value="KAF6803420.1"/>
    <property type="molecule type" value="Genomic_DNA"/>
</dbReference>
<feature type="region of interest" description="Disordered" evidence="1">
    <location>
        <begin position="302"/>
        <end position="346"/>
    </location>
</feature>
<proteinExistence type="predicted"/>
<reference evidence="2" key="1">
    <citation type="journal article" date="2020" name="Phytopathology">
        <title>Genome Sequence Resources of Colletotrichum truncatum, C. plurivorum, C. musicola, and C. sojae: Four Species Pathogenic to Soybean (Glycine max).</title>
        <authorList>
            <person name="Rogerio F."/>
            <person name="Boufleur T.R."/>
            <person name="Ciampi-Guillardi M."/>
            <person name="Sukno S.A."/>
            <person name="Thon M.R."/>
            <person name="Massola Junior N.S."/>
            <person name="Baroncelli R."/>
        </authorList>
    </citation>
    <scope>NUCLEOTIDE SEQUENCE</scope>
    <source>
        <strain evidence="2">LFN00145</strain>
    </source>
</reference>
<organism evidence="2 3">
    <name type="scientific">Colletotrichum plurivorum</name>
    <dbReference type="NCBI Taxonomy" id="2175906"/>
    <lineage>
        <taxon>Eukaryota</taxon>
        <taxon>Fungi</taxon>
        <taxon>Dikarya</taxon>
        <taxon>Ascomycota</taxon>
        <taxon>Pezizomycotina</taxon>
        <taxon>Sordariomycetes</taxon>
        <taxon>Hypocreomycetidae</taxon>
        <taxon>Glomerellales</taxon>
        <taxon>Glomerellaceae</taxon>
        <taxon>Colletotrichum</taxon>
        <taxon>Colletotrichum orchidearum species complex</taxon>
    </lineage>
</organism>
<sequence length="346" mass="40231">DECTIHGNAKEQAGWYPRDRGRSGYDTTSIPRKTIAVASKKLIRKTLEQLDNGTNNEKIEASPGPSTPITNPTNFQPLNQLVESDDEEEVRQDNERLIHKLEVILDALHGAAVDDPHNTNLYTNIGILTLRRAERIRARENLQHLRQLYYNKEEHEERDPDDIRIQETLTTTESGEDSPYDSDEPRDVARRRARDEITWKALPEDQDSETEEAPEGIIQITLDNDDQEVEFYGVESHRGQEERLHMWTTREFTSAETAIVKPNPCFPMRCLHNLNMDWQDCQNDQCQVHYIPKARMWRRKQLQDKKGTKFSPPTLRIRDTLKKGGVVKYPNNDGTYTERRQKQSKN</sequence>
<dbReference type="Proteomes" id="UP000654918">
    <property type="component" value="Unassembled WGS sequence"/>
</dbReference>
<feature type="compositionally biased region" description="Basic and acidic residues" evidence="1">
    <location>
        <begin position="336"/>
        <end position="346"/>
    </location>
</feature>
<feature type="region of interest" description="Disordered" evidence="1">
    <location>
        <begin position="169"/>
        <end position="195"/>
    </location>
</feature>
<feature type="non-terminal residue" evidence="2">
    <location>
        <position position="1"/>
    </location>
</feature>
<dbReference type="AlphaFoldDB" id="A0A8H6MPF3"/>
<evidence type="ECO:0000313" key="2">
    <source>
        <dbReference type="EMBL" id="KAF6803420.1"/>
    </source>
</evidence>
<name>A0A8H6MPF3_9PEZI</name>
<feature type="region of interest" description="Disordered" evidence="1">
    <location>
        <begin position="1"/>
        <end position="27"/>
    </location>
</feature>
<evidence type="ECO:0000313" key="3">
    <source>
        <dbReference type="Proteomes" id="UP000654918"/>
    </source>
</evidence>
<gene>
    <name evidence="2" type="ORF">CPLU01_16118</name>
</gene>
<accession>A0A8H6MPF3</accession>
<feature type="region of interest" description="Disordered" evidence="1">
    <location>
        <begin position="48"/>
        <end position="74"/>
    </location>
</feature>
<protein>
    <submittedName>
        <fullName evidence="2">Uncharacterized protein</fullName>
    </submittedName>
</protein>
<keyword evidence="3" id="KW-1185">Reference proteome</keyword>
<feature type="compositionally biased region" description="Basic and acidic residues" evidence="1">
    <location>
        <begin position="183"/>
        <end position="195"/>
    </location>
</feature>
<comment type="caution">
    <text evidence="2">The sequence shown here is derived from an EMBL/GenBank/DDBJ whole genome shotgun (WGS) entry which is preliminary data.</text>
</comment>